<name>A0A2X0MCR6_9BASI</name>
<dbReference type="EMBL" id="FQNC01000013">
    <property type="protein sequence ID" value="SGY15231.1"/>
    <property type="molecule type" value="Genomic_DNA"/>
</dbReference>
<gene>
    <name evidence="2" type="primary">BQ5605_C013g07294</name>
    <name evidence="1" type="synonym">BQ5605_C013g07262</name>
    <name evidence="1" type="ORF">BQ5605_C013G07262</name>
    <name evidence="2" type="ORF">BQ5605_C013G07294</name>
</gene>
<reference evidence="2 3" key="1">
    <citation type="submission" date="2016-11" db="EMBL/GenBank/DDBJ databases">
        <authorList>
            <person name="Jaros S."/>
            <person name="Januszkiewicz K."/>
            <person name="Wedrychowicz H."/>
        </authorList>
    </citation>
    <scope>NUCLEOTIDE SEQUENCE [LARGE SCALE GENOMIC DNA]</scope>
</reference>
<protein>
    <submittedName>
        <fullName evidence="1">BQ5605_C013g07262 protein</fullName>
    </submittedName>
    <submittedName>
        <fullName evidence="2">BQ5605_C013g07294 protein</fullName>
    </submittedName>
</protein>
<evidence type="ECO:0000313" key="2">
    <source>
        <dbReference type="EMBL" id="SGY15231.1"/>
    </source>
</evidence>
<accession>A0A2X0MCR6</accession>
<dbReference type="EMBL" id="FQNC01000013">
    <property type="protein sequence ID" value="SGY15135.1"/>
    <property type="molecule type" value="Genomic_DNA"/>
</dbReference>
<dbReference type="Proteomes" id="UP000249464">
    <property type="component" value="Unassembled WGS sequence"/>
</dbReference>
<sequence length="120" mass="13372">MFEKIASRVVFDSSSVCVPPRELAGMPVQIFLSFRARSGAETMLSEFESPEAEEVRDVEDLGGTATKLPRVSNHPHPHMNPIHHPIGMALASFVVAAQWALLCSKWTNYSLNKEEKECFV</sequence>
<evidence type="ECO:0000313" key="1">
    <source>
        <dbReference type="EMBL" id="SGY15135.1"/>
    </source>
</evidence>
<dbReference type="AlphaFoldDB" id="A0A2X0MCR6"/>
<keyword evidence="3" id="KW-1185">Reference proteome</keyword>
<proteinExistence type="predicted"/>
<evidence type="ECO:0000313" key="3">
    <source>
        <dbReference type="Proteomes" id="UP000249464"/>
    </source>
</evidence>
<organism evidence="2 3">
    <name type="scientific">Microbotryum silenes-dioicae</name>
    <dbReference type="NCBI Taxonomy" id="796604"/>
    <lineage>
        <taxon>Eukaryota</taxon>
        <taxon>Fungi</taxon>
        <taxon>Dikarya</taxon>
        <taxon>Basidiomycota</taxon>
        <taxon>Pucciniomycotina</taxon>
        <taxon>Microbotryomycetes</taxon>
        <taxon>Microbotryales</taxon>
        <taxon>Microbotryaceae</taxon>
        <taxon>Microbotryum</taxon>
    </lineage>
</organism>